<feature type="region of interest" description="Disordered" evidence="4">
    <location>
        <begin position="1"/>
        <end position="35"/>
    </location>
</feature>
<reference evidence="6 7" key="1">
    <citation type="submission" date="2024-04" db="EMBL/GenBank/DDBJ databases">
        <title>Tritrichomonas musculus Genome.</title>
        <authorList>
            <person name="Alves-Ferreira E."/>
            <person name="Grigg M."/>
            <person name="Lorenzi H."/>
            <person name="Galac M."/>
        </authorList>
    </citation>
    <scope>NUCLEOTIDE SEQUENCE [LARGE SCALE GENOMIC DNA]</scope>
    <source>
        <strain evidence="6 7">EAF2021</strain>
    </source>
</reference>
<keyword evidence="7" id="KW-1185">Reference proteome</keyword>
<comment type="similarity">
    <text evidence="1">Belongs to the methyltransferase superfamily.</text>
</comment>
<feature type="domain" description="Methyltransferase" evidence="5">
    <location>
        <begin position="85"/>
        <end position="206"/>
    </location>
</feature>
<accession>A0ABR2K0Y5</accession>
<evidence type="ECO:0000256" key="1">
    <source>
        <dbReference type="ARBA" id="ARBA00008361"/>
    </source>
</evidence>
<dbReference type="PANTHER" id="PTHR12176">
    <property type="entry name" value="SAM-DEPENDENT METHYLTRANSFERASE SUPERFAMILY PROTEIN"/>
    <property type="match status" value="1"/>
</dbReference>
<evidence type="ECO:0000256" key="4">
    <source>
        <dbReference type="SAM" id="MobiDB-lite"/>
    </source>
</evidence>
<dbReference type="InterPro" id="IPR029063">
    <property type="entry name" value="SAM-dependent_MTases_sf"/>
</dbReference>
<dbReference type="PANTHER" id="PTHR12176:SF79">
    <property type="entry name" value="METHYLTRANSFERASE TYPE 11 DOMAIN-CONTAINING PROTEIN"/>
    <property type="match status" value="1"/>
</dbReference>
<evidence type="ECO:0000256" key="3">
    <source>
        <dbReference type="ARBA" id="ARBA00022679"/>
    </source>
</evidence>
<keyword evidence="2" id="KW-0489">Methyltransferase</keyword>
<evidence type="ECO:0000259" key="5">
    <source>
        <dbReference type="Pfam" id="PF13847"/>
    </source>
</evidence>
<proteinExistence type="inferred from homology"/>
<evidence type="ECO:0000313" key="7">
    <source>
        <dbReference type="Proteomes" id="UP001470230"/>
    </source>
</evidence>
<name>A0ABR2K0Y5_9EUKA</name>
<dbReference type="Proteomes" id="UP001470230">
    <property type="component" value="Unassembled WGS sequence"/>
</dbReference>
<sequence length="247" mass="28716">MYSNTQTKNPDPSFSSETDSVTSSESEEEEEVGSSNFKKGFDNQAYWLKRYDDEFQNIGSGIWYPFEWYVSWDILKPYMLSYISKCEKVLYFGCGTSTLGIDMSIAGAREVVNIDISKTVIEKMKEKEKDYSNLIKNKIKWIVKDITTIEMWCKDNQFDAVVDKGTIDSFCCSDIAAKILTEVFRGISKVLKPNGYFIVISNGSEEVRSMFFDNPIYRWTLIKIIQIPKPQIQGSFYYMYIYQRNEN</sequence>
<dbReference type="InterPro" id="IPR025714">
    <property type="entry name" value="Methyltranfer_dom"/>
</dbReference>
<dbReference type="Pfam" id="PF13847">
    <property type="entry name" value="Methyltransf_31"/>
    <property type="match status" value="1"/>
</dbReference>
<dbReference type="InterPro" id="IPR051419">
    <property type="entry name" value="Lys/N-term_MeTrsfase_sf"/>
</dbReference>
<dbReference type="SUPFAM" id="SSF53335">
    <property type="entry name" value="S-adenosyl-L-methionine-dependent methyltransferases"/>
    <property type="match status" value="1"/>
</dbReference>
<protein>
    <recommendedName>
        <fullName evidence="5">Methyltransferase domain-containing protein</fullName>
    </recommendedName>
</protein>
<dbReference type="CDD" id="cd02440">
    <property type="entry name" value="AdoMet_MTases"/>
    <property type="match status" value="1"/>
</dbReference>
<organism evidence="6 7">
    <name type="scientific">Tritrichomonas musculus</name>
    <dbReference type="NCBI Taxonomy" id="1915356"/>
    <lineage>
        <taxon>Eukaryota</taxon>
        <taxon>Metamonada</taxon>
        <taxon>Parabasalia</taxon>
        <taxon>Tritrichomonadida</taxon>
        <taxon>Tritrichomonadidae</taxon>
        <taxon>Tritrichomonas</taxon>
    </lineage>
</organism>
<dbReference type="Gene3D" id="3.40.50.150">
    <property type="entry name" value="Vaccinia Virus protein VP39"/>
    <property type="match status" value="1"/>
</dbReference>
<gene>
    <name evidence="6" type="ORF">M9Y10_042874</name>
</gene>
<evidence type="ECO:0000313" key="6">
    <source>
        <dbReference type="EMBL" id="KAK8883775.1"/>
    </source>
</evidence>
<feature type="compositionally biased region" description="Polar residues" evidence="4">
    <location>
        <begin position="1"/>
        <end position="12"/>
    </location>
</feature>
<dbReference type="EMBL" id="JAPFFF010000008">
    <property type="protein sequence ID" value="KAK8883775.1"/>
    <property type="molecule type" value="Genomic_DNA"/>
</dbReference>
<keyword evidence="3" id="KW-0808">Transferase</keyword>
<comment type="caution">
    <text evidence="6">The sequence shown here is derived from an EMBL/GenBank/DDBJ whole genome shotgun (WGS) entry which is preliminary data.</text>
</comment>
<feature type="compositionally biased region" description="Low complexity" evidence="4">
    <location>
        <begin position="13"/>
        <end position="24"/>
    </location>
</feature>
<evidence type="ECO:0000256" key="2">
    <source>
        <dbReference type="ARBA" id="ARBA00022603"/>
    </source>
</evidence>